<dbReference type="Proteomes" id="UP001229421">
    <property type="component" value="Unassembled WGS sequence"/>
</dbReference>
<keyword evidence="2" id="KW-1185">Reference proteome</keyword>
<reference evidence="1" key="1">
    <citation type="journal article" date="2023" name="bioRxiv">
        <title>Improved chromosome-level genome assembly for marigold (Tagetes erecta).</title>
        <authorList>
            <person name="Jiang F."/>
            <person name="Yuan L."/>
            <person name="Wang S."/>
            <person name="Wang H."/>
            <person name="Xu D."/>
            <person name="Wang A."/>
            <person name="Fan W."/>
        </authorList>
    </citation>
    <scope>NUCLEOTIDE SEQUENCE</scope>
    <source>
        <strain evidence="1">WSJ</strain>
        <tissue evidence="1">Leaf</tissue>
    </source>
</reference>
<gene>
    <name evidence="1" type="ORF">QVD17_15327</name>
</gene>
<evidence type="ECO:0000313" key="2">
    <source>
        <dbReference type="Proteomes" id="UP001229421"/>
    </source>
</evidence>
<organism evidence="1 2">
    <name type="scientific">Tagetes erecta</name>
    <name type="common">African marigold</name>
    <dbReference type="NCBI Taxonomy" id="13708"/>
    <lineage>
        <taxon>Eukaryota</taxon>
        <taxon>Viridiplantae</taxon>
        <taxon>Streptophyta</taxon>
        <taxon>Embryophyta</taxon>
        <taxon>Tracheophyta</taxon>
        <taxon>Spermatophyta</taxon>
        <taxon>Magnoliopsida</taxon>
        <taxon>eudicotyledons</taxon>
        <taxon>Gunneridae</taxon>
        <taxon>Pentapetalae</taxon>
        <taxon>asterids</taxon>
        <taxon>campanulids</taxon>
        <taxon>Asterales</taxon>
        <taxon>Asteraceae</taxon>
        <taxon>Asteroideae</taxon>
        <taxon>Heliantheae alliance</taxon>
        <taxon>Tageteae</taxon>
        <taxon>Tagetes</taxon>
    </lineage>
</organism>
<protein>
    <submittedName>
        <fullName evidence="1">Uncharacterized protein</fullName>
    </submittedName>
</protein>
<accession>A0AAD8KP08</accession>
<proteinExistence type="predicted"/>
<sequence>MMFLKWYDGVKLLMSLKLAETNFLSKSEPRDCTYHIYIYLTTLNDTFSLQFITPTNGNLKSCNTTDPNS</sequence>
<evidence type="ECO:0000313" key="1">
    <source>
        <dbReference type="EMBL" id="KAK1426650.1"/>
    </source>
</evidence>
<comment type="caution">
    <text evidence="1">The sequence shown here is derived from an EMBL/GenBank/DDBJ whole genome shotgun (WGS) entry which is preliminary data.</text>
</comment>
<dbReference type="AlphaFoldDB" id="A0AAD8KP08"/>
<dbReference type="EMBL" id="JAUHHV010000004">
    <property type="protein sequence ID" value="KAK1426650.1"/>
    <property type="molecule type" value="Genomic_DNA"/>
</dbReference>
<name>A0AAD8KP08_TARER</name>